<comment type="similarity">
    <text evidence="6">Belongs to the adenylate cyclase family. DacB/CdaS subfamily.</text>
</comment>
<comment type="catalytic activity">
    <reaction evidence="1 6">
        <text>2 ATP = 3',3'-c-di-AMP + 2 diphosphate</text>
        <dbReference type="Rhea" id="RHEA:35655"/>
        <dbReference type="ChEBI" id="CHEBI:30616"/>
        <dbReference type="ChEBI" id="CHEBI:33019"/>
        <dbReference type="ChEBI" id="CHEBI:71500"/>
        <dbReference type="EC" id="2.7.7.85"/>
    </reaction>
</comment>
<dbReference type="SUPFAM" id="SSF143597">
    <property type="entry name" value="YojJ-like"/>
    <property type="match status" value="1"/>
</dbReference>
<dbReference type="RefSeq" id="WP_062493008.1">
    <property type="nucleotide sequence ID" value="NZ_BOVJ01000107.1"/>
</dbReference>
<comment type="function">
    <text evidence="6">Catalyzes the condensation of 2 ATP molecules into cyclic di-AMP (c-di-AMP), a second messenger used to regulate differing processes in different bacteria.</text>
</comment>
<reference evidence="8 9" key="1">
    <citation type="submission" date="2021-04" db="EMBL/GenBank/DDBJ databases">
        <title>Draft genome sequence of Paenibacillus cisolokensis, LC2-13A.</title>
        <authorList>
            <person name="Uke A."/>
            <person name="Chhe C."/>
            <person name="Baramee S."/>
            <person name="Kosugi A."/>
        </authorList>
    </citation>
    <scope>NUCLEOTIDE SEQUENCE [LARGE SCALE GENOMIC DNA]</scope>
    <source>
        <strain evidence="8 9">LC2-13A</strain>
    </source>
</reference>
<dbReference type="Pfam" id="PF10372">
    <property type="entry name" value="CdaS_N"/>
    <property type="match status" value="1"/>
</dbReference>
<keyword evidence="4 6" id="KW-0547">Nucleotide-binding</keyword>
<dbReference type="InterPro" id="IPR034693">
    <property type="entry name" value="CdaS"/>
</dbReference>
<keyword evidence="6" id="KW-0812">Transmembrane</keyword>
<evidence type="ECO:0000313" key="8">
    <source>
        <dbReference type="EMBL" id="GIQ64824.1"/>
    </source>
</evidence>
<feature type="domain" description="DAC" evidence="7">
    <location>
        <begin position="45"/>
        <end position="205"/>
    </location>
</feature>
<comment type="caution">
    <text evidence="8">The sequence shown here is derived from an EMBL/GenBank/DDBJ whole genome shotgun (WGS) entry which is preliminary data.</text>
</comment>
<dbReference type="Proteomes" id="UP000680304">
    <property type="component" value="Unassembled WGS sequence"/>
</dbReference>
<keyword evidence="5 6" id="KW-0067">ATP-binding</keyword>
<sequence length="224" mass="24324">MDTDKNCDFSPLKQELQAQLTSIAHRLDRVMADLDENDTCLLNELDEISKSFMLSSALASSYYLKCFLSPFTDKYDEISQSIMRIRLKRLGALIVIERDVPVADLISPGIPLSAEITSSLLESIFVAGSPLHDGAVLIKGDKIVSAANILPLTKKRFSGRKLGTRHRAAIGLSERSDALVLVVSEETGTTSFSLDGRLYPFSIPAPSEGSEFNETAAGSAAAKR</sequence>
<keyword evidence="2 6" id="KW-0808">Transferase</keyword>
<dbReference type="PANTHER" id="PTHR34185:SF2">
    <property type="entry name" value="CYCLIC DI-AMP SYNTHASE CDAS"/>
    <property type="match status" value="1"/>
</dbReference>
<dbReference type="Pfam" id="PF02457">
    <property type="entry name" value="DAC"/>
    <property type="match status" value="1"/>
</dbReference>
<dbReference type="InterPro" id="IPR050338">
    <property type="entry name" value="DisA"/>
</dbReference>
<evidence type="ECO:0000256" key="4">
    <source>
        <dbReference type="ARBA" id="ARBA00022741"/>
    </source>
</evidence>
<evidence type="ECO:0000256" key="3">
    <source>
        <dbReference type="ARBA" id="ARBA00022695"/>
    </source>
</evidence>
<keyword evidence="9" id="KW-1185">Reference proteome</keyword>
<dbReference type="EMBL" id="BOVJ01000107">
    <property type="protein sequence ID" value="GIQ64824.1"/>
    <property type="molecule type" value="Genomic_DNA"/>
</dbReference>
<accession>A0ABQ4N9A0</accession>
<dbReference type="PANTHER" id="PTHR34185">
    <property type="entry name" value="DIADENYLATE CYCLASE"/>
    <property type="match status" value="1"/>
</dbReference>
<evidence type="ECO:0000256" key="5">
    <source>
        <dbReference type="ARBA" id="ARBA00022840"/>
    </source>
</evidence>
<keyword evidence="6" id="KW-1133">Transmembrane helix</keyword>
<dbReference type="InterPro" id="IPR019457">
    <property type="entry name" value="CdaS_N"/>
</dbReference>
<proteinExistence type="inferred from homology"/>
<name>A0ABQ4N9A0_9BACL</name>
<dbReference type="InterPro" id="IPR036888">
    <property type="entry name" value="DNA_integrity_DisA_N_sf"/>
</dbReference>
<protein>
    <recommendedName>
        <fullName evidence="6">Diadenylate cyclase</fullName>
        <shortName evidence="6">DAC</shortName>
        <ecNumber evidence="6">2.7.7.85</ecNumber>
    </recommendedName>
    <alternativeName>
        <fullName evidence="6">Cyclic-di-AMP synthase</fullName>
        <shortName evidence="6">c-di-AMP synthase</shortName>
    </alternativeName>
</protein>
<dbReference type="Gene3D" id="3.40.1700.10">
    <property type="entry name" value="DNA integrity scanning protein, DisA, N-terminal domain"/>
    <property type="match status" value="1"/>
</dbReference>
<dbReference type="InterPro" id="IPR003390">
    <property type="entry name" value="DNA_integrity_scan_DisA_N"/>
</dbReference>
<keyword evidence="6" id="KW-0472">Membrane</keyword>
<dbReference type="NCBIfam" id="NF038328">
    <property type="entry name" value="c-di-AMP_CdaS"/>
    <property type="match status" value="1"/>
</dbReference>
<evidence type="ECO:0000313" key="9">
    <source>
        <dbReference type="Proteomes" id="UP000680304"/>
    </source>
</evidence>
<dbReference type="HAMAP" id="MF_00838">
    <property type="entry name" value="DacB"/>
    <property type="match status" value="1"/>
</dbReference>
<dbReference type="Gene3D" id="1.10.287.770">
    <property type="entry name" value="YojJ-like"/>
    <property type="match status" value="1"/>
</dbReference>
<gene>
    <name evidence="6" type="primary">dacB</name>
    <name evidence="8" type="ORF">PACILC2_33920</name>
</gene>
<keyword evidence="3 6" id="KW-0548">Nucleotidyltransferase</keyword>
<comment type="subunit">
    <text evidence="6">Probably oligomerizes.</text>
</comment>
<evidence type="ECO:0000256" key="6">
    <source>
        <dbReference type="HAMAP-Rule" id="MF_00838"/>
    </source>
</evidence>
<dbReference type="EC" id="2.7.7.85" evidence="6"/>
<evidence type="ECO:0000256" key="1">
    <source>
        <dbReference type="ARBA" id="ARBA00000877"/>
    </source>
</evidence>
<dbReference type="PROSITE" id="PS51794">
    <property type="entry name" value="DAC"/>
    <property type="match status" value="1"/>
</dbReference>
<keyword evidence="6" id="KW-1003">Cell membrane</keyword>
<dbReference type="InterPro" id="IPR053472">
    <property type="entry name" value="DAC_CdaS-like"/>
</dbReference>
<organism evidence="8 9">
    <name type="scientific">Paenibacillus cisolokensis</name>
    <dbReference type="NCBI Taxonomy" id="1658519"/>
    <lineage>
        <taxon>Bacteria</taxon>
        <taxon>Bacillati</taxon>
        <taxon>Bacillota</taxon>
        <taxon>Bacilli</taxon>
        <taxon>Bacillales</taxon>
        <taxon>Paenibacillaceae</taxon>
        <taxon>Paenibacillus</taxon>
    </lineage>
</organism>
<evidence type="ECO:0000259" key="7">
    <source>
        <dbReference type="PROSITE" id="PS51794"/>
    </source>
</evidence>
<evidence type="ECO:0000256" key="2">
    <source>
        <dbReference type="ARBA" id="ARBA00022679"/>
    </source>
</evidence>